<dbReference type="Pfam" id="PF00685">
    <property type="entry name" value="Sulfotransfer_1"/>
    <property type="match status" value="1"/>
</dbReference>
<name>A0A7J8W986_9ROSI</name>
<dbReference type="SUPFAM" id="SSF52540">
    <property type="entry name" value="P-loop containing nucleoside triphosphate hydrolases"/>
    <property type="match status" value="1"/>
</dbReference>
<feature type="domain" description="Sulfotransferase" evidence="4">
    <location>
        <begin position="2"/>
        <end position="87"/>
    </location>
</feature>
<accession>A0A7J8W986</accession>
<gene>
    <name evidence="5" type="ORF">Goklo_029376</name>
</gene>
<dbReference type="PANTHER" id="PTHR11783">
    <property type="entry name" value="SULFOTRANSFERASE SULT"/>
    <property type="match status" value="1"/>
</dbReference>
<evidence type="ECO:0000256" key="3">
    <source>
        <dbReference type="RuleBase" id="RU361155"/>
    </source>
</evidence>
<dbReference type="Gene3D" id="3.40.50.300">
    <property type="entry name" value="P-loop containing nucleotide triphosphate hydrolases"/>
    <property type="match status" value="1"/>
</dbReference>
<evidence type="ECO:0000256" key="1">
    <source>
        <dbReference type="ARBA" id="ARBA00005771"/>
    </source>
</evidence>
<dbReference type="InterPro" id="IPR027417">
    <property type="entry name" value="P-loop_NTPase"/>
</dbReference>
<comment type="caution">
    <text evidence="5">The sequence shown here is derived from an EMBL/GenBank/DDBJ whole genome shotgun (WGS) entry which is preliminary data.</text>
</comment>
<sequence>MLVDSIKRSNFLIVCITHNPFDIVVSSWHFTRGVHNLPDWSLEDCFEMFCRGEEGFGPFWDHALGYWNMSIEKPSNVLFMRYEELKSLALERALKRGLKWLISRDASRRPRGAAVLTVIG</sequence>
<dbReference type="InterPro" id="IPR000863">
    <property type="entry name" value="Sulfotransferase_dom"/>
</dbReference>
<dbReference type="Proteomes" id="UP000593573">
    <property type="component" value="Unassembled WGS sequence"/>
</dbReference>
<organism evidence="5 6">
    <name type="scientific">Gossypium klotzschianum</name>
    <dbReference type="NCBI Taxonomy" id="34286"/>
    <lineage>
        <taxon>Eukaryota</taxon>
        <taxon>Viridiplantae</taxon>
        <taxon>Streptophyta</taxon>
        <taxon>Embryophyta</taxon>
        <taxon>Tracheophyta</taxon>
        <taxon>Spermatophyta</taxon>
        <taxon>Magnoliopsida</taxon>
        <taxon>eudicotyledons</taxon>
        <taxon>Gunneridae</taxon>
        <taxon>Pentapetalae</taxon>
        <taxon>rosids</taxon>
        <taxon>malvids</taxon>
        <taxon>Malvales</taxon>
        <taxon>Malvaceae</taxon>
        <taxon>Malvoideae</taxon>
        <taxon>Gossypium</taxon>
    </lineage>
</organism>
<keyword evidence="2 3" id="KW-0808">Transferase</keyword>
<comment type="similarity">
    <text evidence="1 3">Belongs to the sulfotransferase 1 family.</text>
</comment>
<evidence type="ECO:0000313" key="6">
    <source>
        <dbReference type="Proteomes" id="UP000593573"/>
    </source>
</evidence>
<keyword evidence="6" id="KW-1185">Reference proteome</keyword>
<reference evidence="5 6" key="1">
    <citation type="journal article" date="2019" name="Genome Biol. Evol.">
        <title>Insights into the evolution of the New World diploid cottons (Gossypium, subgenus Houzingenia) based on genome sequencing.</title>
        <authorList>
            <person name="Grover C.E."/>
            <person name="Arick M.A. 2nd"/>
            <person name="Thrash A."/>
            <person name="Conover J.L."/>
            <person name="Sanders W.S."/>
            <person name="Peterson D.G."/>
            <person name="Frelichowski J.E."/>
            <person name="Scheffler J.A."/>
            <person name="Scheffler B.E."/>
            <person name="Wendel J.F."/>
        </authorList>
    </citation>
    <scope>NUCLEOTIDE SEQUENCE [LARGE SCALE GENOMIC DNA]</scope>
    <source>
        <strain evidence="5">57</strain>
        <tissue evidence="5">Leaf</tissue>
    </source>
</reference>
<dbReference type="EMBL" id="JABFAB010241598">
    <property type="protein sequence ID" value="MBA0671637.1"/>
    <property type="molecule type" value="Genomic_DNA"/>
</dbReference>
<dbReference type="AlphaFoldDB" id="A0A7J8W986"/>
<proteinExistence type="inferred from homology"/>
<dbReference type="EC" id="2.8.2.-" evidence="3"/>
<evidence type="ECO:0000259" key="4">
    <source>
        <dbReference type="Pfam" id="PF00685"/>
    </source>
</evidence>
<protein>
    <recommendedName>
        <fullName evidence="3">Sulfotransferase</fullName>
        <ecNumber evidence="3">2.8.2.-</ecNumber>
    </recommendedName>
</protein>
<dbReference type="GO" id="GO:0008146">
    <property type="term" value="F:sulfotransferase activity"/>
    <property type="evidence" value="ECO:0007669"/>
    <property type="project" value="InterPro"/>
</dbReference>
<evidence type="ECO:0000313" key="5">
    <source>
        <dbReference type="EMBL" id="MBA0671637.1"/>
    </source>
</evidence>
<evidence type="ECO:0000256" key="2">
    <source>
        <dbReference type="ARBA" id="ARBA00022679"/>
    </source>
</evidence>
<dbReference type="OrthoDB" id="205623at2759"/>